<accession>A0A9P1J3L9</accession>
<name>A0A9P1J3L9_9PELO</name>
<organism evidence="3 4">
    <name type="scientific">Caenorhabditis angaria</name>
    <dbReference type="NCBI Taxonomy" id="860376"/>
    <lineage>
        <taxon>Eukaryota</taxon>
        <taxon>Metazoa</taxon>
        <taxon>Ecdysozoa</taxon>
        <taxon>Nematoda</taxon>
        <taxon>Chromadorea</taxon>
        <taxon>Rhabditida</taxon>
        <taxon>Rhabditina</taxon>
        <taxon>Rhabditomorpha</taxon>
        <taxon>Rhabditoidea</taxon>
        <taxon>Rhabditidae</taxon>
        <taxon>Peloderinae</taxon>
        <taxon>Caenorhabditis</taxon>
    </lineage>
</organism>
<evidence type="ECO:0000313" key="3">
    <source>
        <dbReference type="EMBL" id="CAI5456020.1"/>
    </source>
</evidence>
<feature type="region of interest" description="Disordered" evidence="2">
    <location>
        <begin position="1"/>
        <end position="24"/>
    </location>
</feature>
<sequence length="183" mass="20937">MAHNQKEESLIPVGERASSSRSNRVLLKPPCCQETIAILNAGYWINSNSVEHSSPTPSSNSAKFAQHSMDNSSGVKSPQSFASSITSTQAEQQKQRVGQLNEELCQKDEYIKELESRLQNVLFRDRSDFSQTAELFDTVERQNQQIKELYKKMYEIRENRDQIAEENLKLRKKLAELKSAQKQ</sequence>
<dbReference type="AlphaFoldDB" id="A0A9P1J3L9"/>
<gene>
    <name evidence="3" type="ORF">CAMP_LOCUS18657</name>
</gene>
<reference evidence="3" key="1">
    <citation type="submission" date="2022-11" db="EMBL/GenBank/DDBJ databases">
        <authorList>
            <person name="Kikuchi T."/>
        </authorList>
    </citation>
    <scope>NUCLEOTIDE SEQUENCE</scope>
    <source>
        <strain evidence="3">PS1010</strain>
    </source>
</reference>
<feature type="region of interest" description="Disordered" evidence="2">
    <location>
        <begin position="50"/>
        <end position="94"/>
    </location>
</feature>
<dbReference type="EMBL" id="CANHGI010000006">
    <property type="protein sequence ID" value="CAI5456020.1"/>
    <property type="molecule type" value="Genomic_DNA"/>
</dbReference>
<evidence type="ECO:0000256" key="2">
    <source>
        <dbReference type="SAM" id="MobiDB-lite"/>
    </source>
</evidence>
<dbReference type="Proteomes" id="UP001152747">
    <property type="component" value="Unassembled WGS sequence"/>
</dbReference>
<proteinExistence type="predicted"/>
<keyword evidence="4" id="KW-1185">Reference proteome</keyword>
<protein>
    <submittedName>
        <fullName evidence="3">Uncharacterized protein</fullName>
    </submittedName>
</protein>
<feature type="coiled-coil region" evidence="1">
    <location>
        <begin position="139"/>
        <end position="183"/>
    </location>
</feature>
<evidence type="ECO:0000313" key="4">
    <source>
        <dbReference type="Proteomes" id="UP001152747"/>
    </source>
</evidence>
<evidence type="ECO:0000256" key="1">
    <source>
        <dbReference type="SAM" id="Coils"/>
    </source>
</evidence>
<keyword evidence="1" id="KW-0175">Coiled coil</keyword>
<comment type="caution">
    <text evidence="3">The sequence shown here is derived from an EMBL/GenBank/DDBJ whole genome shotgun (WGS) entry which is preliminary data.</text>
</comment>